<dbReference type="SMART" id="SM00857">
    <property type="entry name" value="Resolvase"/>
    <property type="match status" value="1"/>
</dbReference>
<feature type="domain" description="Resolvase/invertase-type recombinase catalytic" evidence="6">
    <location>
        <begin position="3"/>
        <end position="136"/>
    </location>
</feature>
<dbReference type="PANTHER" id="PTHR30461:SF2">
    <property type="entry name" value="SERINE RECOMBINASE PINE-RELATED"/>
    <property type="match status" value="1"/>
</dbReference>
<dbReference type="Gene3D" id="3.40.50.1390">
    <property type="entry name" value="Resolvase, N-terminal catalytic domain"/>
    <property type="match status" value="1"/>
</dbReference>
<dbReference type="InterPro" id="IPR050639">
    <property type="entry name" value="SSR_resolvase"/>
</dbReference>
<dbReference type="InterPro" id="IPR006119">
    <property type="entry name" value="Resolv_N"/>
</dbReference>
<organism evidence="7 8">
    <name type="scientific">Oceanobacter antarcticus</name>
    <dbReference type="NCBI Taxonomy" id="3133425"/>
    <lineage>
        <taxon>Bacteria</taxon>
        <taxon>Pseudomonadati</taxon>
        <taxon>Pseudomonadota</taxon>
        <taxon>Gammaproteobacteria</taxon>
        <taxon>Oceanospirillales</taxon>
        <taxon>Oceanospirillaceae</taxon>
        <taxon>Oceanobacter</taxon>
    </lineage>
</organism>
<gene>
    <name evidence="7" type="ORF">WG929_01945</name>
</gene>
<reference evidence="7 8" key="1">
    <citation type="submission" date="2024-03" db="EMBL/GenBank/DDBJ databases">
        <title>High-quality draft genome sequence of Oceanobacter sp. wDCs-4.</title>
        <authorList>
            <person name="Dong C."/>
        </authorList>
    </citation>
    <scope>NUCLEOTIDE SEQUENCE [LARGE SCALE GENOMIC DNA]</scope>
    <source>
        <strain evidence="8">wDCs-4</strain>
    </source>
</reference>
<proteinExistence type="inferred from homology"/>
<evidence type="ECO:0000256" key="3">
    <source>
        <dbReference type="ARBA" id="ARBA00023125"/>
    </source>
</evidence>
<dbReference type="InterPro" id="IPR006118">
    <property type="entry name" value="Recombinase_CS"/>
</dbReference>
<sequence length="184" mass="20640">MGRKIGYLRVSTGEQCPDRQIDGLDSECDELRIEQGVSASAKSRPVFERLLADLKSGDTLVVWDLDRAFRSSLDAITVAKTLSQREIHLYIVTLHMDTSTPAGRFVYTLLAALAEFERDTLRERTKQGLEAARKRGKTLGRPRKLSDKDVTYARYLLEHEPSTTIAGLARSYGCSRHTLIRALA</sequence>
<dbReference type="RefSeq" id="WP_416204672.1">
    <property type="nucleotide sequence ID" value="NZ_JBBKTX010000002.1"/>
</dbReference>
<name>A0ABW8NDY9_9GAMM</name>
<evidence type="ECO:0000313" key="7">
    <source>
        <dbReference type="EMBL" id="MFK4751160.1"/>
    </source>
</evidence>
<comment type="similarity">
    <text evidence="1">Belongs to the site-specific recombinase resolvase family.</text>
</comment>
<dbReference type="PROSITE" id="PS51736">
    <property type="entry name" value="RECOMBINASES_3"/>
    <property type="match status" value="1"/>
</dbReference>
<dbReference type="SUPFAM" id="SSF53041">
    <property type="entry name" value="Resolvase-like"/>
    <property type="match status" value="1"/>
</dbReference>
<dbReference type="EMBL" id="JBBKTX010000002">
    <property type="protein sequence ID" value="MFK4751160.1"/>
    <property type="molecule type" value="Genomic_DNA"/>
</dbReference>
<dbReference type="Proteomes" id="UP001620597">
    <property type="component" value="Unassembled WGS sequence"/>
</dbReference>
<evidence type="ECO:0000256" key="5">
    <source>
        <dbReference type="PROSITE-ProRule" id="PRU10137"/>
    </source>
</evidence>
<dbReference type="Pfam" id="PF00239">
    <property type="entry name" value="Resolvase"/>
    <property type="match status" value="1"/>
</dbReference>
<protein>
    <submittedName>
        <fullName evidence="7">Recombinase family protein</fullName>
    </submittedName>
</protein>
<dbReference type="InterPro" id="IPR006120">
    <property type="entry name" value="Resolvase_HTH_dom"/>
</dbReference>
<dbReference type="InterPro" id="IPR036162">
    <property type="entry name" value="Resolvase-like_N_sf"/>
</dbReference>
<dbReference type="PROSITE" id="PS00397">
    <property type="entry name" value="RECOMBINASES_1"/>
    <property type="match status" value="1"/>
</dbReference>
<dbReference type="Pfam" id="PF02796">
    <property type="entry name" value="HTH_7"/>
    <property type="match status" value="1"/>
</dbReference>
<keyword evidence="2" id="KW-0229">DNA integration</keyword>
<accession>A0ABW8NDY9</accession>
<keyword evidence="3" id="KW-0238">DNA-binding</keyword>
<keyword evidence="8" id="KW-1185">Reference proteome</keyword>
<evidence type="ECO:0000256" key="4">
    <source>
        <dbReference type="ARBA" id="ARBA00023172"/>
    </source>
</evidence>
<evidence type="ECO:0000256" key="2">
    <source>
        <dbReference type="ARBA" id="ARBA00022908"/>
    </source>
</evidence>
<dbReference type="PANTHER" id="PTHR30461">
    <property type="entry name" value="DNA-INVERTASE FROM LAMBDOID PROPHAGE"/>
    <property type="match status" value="1"/>
</dbReference>
<evidence type="ECO:0000259" key="6">
    <source>
        <dbReference type="PROSITE" id="PS51736"/>
    </source>
</evidence>
<feature type="active site" description="O-(5'-phospho-DNA)-serine intermediate" evidence="5">
    <location>
        <position position="11"/>
    </location>
</feature>
<dbReference type="CDD" id="cd03768">
    <property type="entry name" value="SR_ResInv"/>
    <property type="match status" value="1"/>
</dbReference>
<evidence type="ECO:0000256" key="1">
    <source>
        <dbReference type="ARBA" id="ARBA00009913"/>
    </source>
</evidence>
<keyword evidence="4" id="KW-0233">DNA recombination</keyword>
<evidence type="ECO:0000313" key="8">
    <source>
        <dbReference type="Proteomes" id="UP001620597"/>
    </source>
</evidence>
<comment type="caution">
    <text evidence="7">The sequence shown here is derived from an EMBL/GenBank/DDBJ whole genome shotgun (WGS) entry which is preliminary data.</text>
</comment>